<evidence type="ECO:0000313" key="11">
    <source>
        <dbReference type="Proteomes" id="UP000189956"/>
    </source>
</evidence>
<evidence type="ECO:0000256" key="3">
    <source>
        <dbReference type="ARBA" id="ARBA00022692"/>
    </source>
</evidence>
<dbReference type="Proteomes" id="UP000030125">
    <property type="component" value="Unassembled WGS sequence"/>
</dbReference>
<dbReference type="RefSeq" id="WP_025838939.1">
    <property type="nucleotide sequence ID" value="NZ_CALTZT010000076.1"/>
</dbReference>
<feature type="transmembrane region" description="Helical" evidence="6">
    <location>
        <begin position="119"/>
        <end position="139"/>
    </location>
</feature>
<evidence type="ECO:0000256" key="2">
    <source>
        <dbReference type="ARBA" id="ARBA00022475"/>
    </source>
</evidence>
<feature type="transmembrane region" description="Helical" evidence="6">
    <location>
        <begin position="59"/>
        <end position="78"/>
    </location>
</feature>
<dbReference type="PANTHER" id="PTHR33545">
    <property type="entry name" value="UPF0750 MEMBRANE PROTEIN YITT-RELATED"/>
    <property type="match status" value="1"/>
</dbReference>
<dbReference type="InterPro" id="IPR051461">
    <property type="entry name" value="UPF0750_membrane"/>
</dbReference>
<dbReference type="EMBL" id="FUWL01000009">
    <property type="protein sequence ID" value="SJZ58126.1"/>
    <property type="molecule type" value="Genomic_DNA"/>
</dbReference>
<reference evidence="8 10" key="1">
    <citation type="submission" date="2014-08" db="EMBL/GenBank/DDBJ databases">
        <title>Porphyromonas cangingivalis strain:COT-109_OH1386 Genome sequencing.</title>
        <authorList>
            <person name="Wallis C."/>
            <person name="Deusch O."/>
            <person name="O'Flynn C."/>
            <person name="Davis I."/>
            <person name="Jospin G."/>
            <person name="Darling A.E."/>
            <person name="Coil D.A."/>
            <person name="Alexiev A."/>
            <person name="Horsfall A."/>
            <person name="Kirkwood N."/>
            <person name="Harris S."/>
            <person name="Eisen J.A."/>
        </authorList>
    </citation>
    <scope>NUCLEOTIDE SEQUENCE [LARGE SCALE GENOMIC DNA]</scope>
    <source>
        <strain evidence="10">COT-109 OH1386</strain>
        <strain evidence="8">COT-109_OH1386</strain>
    </source>
</reference>
<feature type="domain" description="DUF2179" evidence="7">
    <location>
        <begin position="232"/>
        <end position="281"/>
    </location>
</feature>
<evidence type="ECO:0000313" key="9">
    <source>
        <dbReference type="EMBL" id="SJZ58126.1"/>
    </source>
</evidence>
<dbReference type="CDD" id="cd16380">
    <property type="entry name" value="YitT_C"/>
    <property type="match status" value="1"/>
</dbReference>
<evidence type="ECO:0000256" key="1">
    <source>
        <dbReference type="ARBA" id="ARBA00004651"/>
    </source>
</evidence>
<evidence type="ECO:0000313" key="10">
    <source>
        <dbReference type="Proteomes" id="UP000030125"/>
    </source>
</evidence>
<comment type="subcellular location">
    <subcellularLocation>
        <location evidence="1">Cell membrane</location>
        <topology evidence="1">Multi-pass membrane protein</topology>
    </subcellularLocation>
</comment>
<feature type="transmembrane region" description="Helical" evidence="6">
    <location>
        <begin position="12"/>
        <end position="39"/>
    </location>
</feature>
<dbReference type="InterPro" id="IPR019264">
    <property type="entry name" value="DUF2179"/>
</dbReference>
<accession>A0A099WND7</accession>
<dbReference type="Gene3D" id="3.30.70.120">
    <property type="match status" value="1"/>
</dbReference>
<evidence type="ECO:0000313" key="8">
    <source>
        <dbReference type="EMBL" id="KGN81907.1"/>
    </source>
</evidence>
<evidence type="ECO:0000256" key="6">
    <source>
        <dbReference type="SAM" id="Phobius"/>
    </source>
</evidence>
<keyword evidence="3 6" id="KW-0812">Transmembrane</keyword>
<evidence type="ECO:0000259" key="7">
    <source>
        <dbReference type="Pfam" id="PF10035"/>
    </source>
</evidence>
<protein>
    <submittedName>
        <fullName evidence="9">Uncharacterized membrane-anchored protein YitT, contains DUF161 and DUF2179 domains</fullName>
    </submittedName>
</protein>
<dbReference type="PANTHER" id="PTHR33545:SF5">
    <property type="entry name" value="UPF0750 MEMBRANE PROTEIN YITT"/>
    <property type="match status" value="1"/>
</dbReference>
<dbReference type="InterPro" id="IPR003740">
    <property type="entry name" value="YitT"/>
</dbReference>
<keyword evidence="2" id="KW-1003">Cell membrane</keyword>
<organism evidence="8 10">
    <name type="scientific">Porphyromonas cangingivalis</name>
    <dbReference type="NCBI Taxonomy" id="36874"/>
    <lineage>
        <taxon>Bacteria</taxon>
        <taxon>Pseudomonadati</taxon>
        <taxon>Bacteroidota</taxon>
        <taxon>Bacteroidia</taxon>
        <taxon>Bacteroidales</taxon>
        <taxon>Porphyromonadaceae</taxon>
        <taxon>Porphyromonas</taxon>
    </lineage>
</organism>
<dbReference type="Proteomes" id="UP000189956">
    <property type="component" value="Unassembled WGS sequence"/>
</dbReference>
<keyword evidence="5 6" id="KW-0472">Membrane</keyword>
<dbReference type="OrthoDB" id="1422399at2"/>
<reference evidence="9 11" key="2">
    <citation type="submission" date="2017-02" db="EMBL/GenBank/DDBJ databases">
        <authorList>
            <person name="Peterson S.W."/>
        </authorList>
    </citation>
    <scope>NUCLEOTIDE SEQUENCE [LARGE SCALE GENOMIC DNA]</scope>
    <source>
        <strain evidence="9 11">ATCC 700135</strain>
    </source>
</reference>
<name>A0A099WND7_PORCN</name>
<dbReference type="EMBL" id="JQJD01000018">
    <property type="protein sequence ID" value="KGN81907.1"/>
    <property type="molecule type" value="Genomic_DNA"/>
</dbReference>
<dbReference type="Pfam" id="PF02588">
    <property type="entry name" value="YitT_membrane"/>
    <property type="match status" value="1"/>
</dbReference>
<proteinExistence type="predicted"/>
<evidence type="ECO:0000256" key="5">
    <source>
        <dbReference type="ARBA" id="ARBA00023136"/>
    </source>
</evidence>
<dbReference type="eggNOG" id="COG1284">
    <property type="taxonomic scope" value="Bacteria"/>
</dbReference>
<dbReference type="STRING" id="36874.HQ34_09675"/>
<feature type="transmembrane region" description="Helical" evidence="6">
    <location>
        <begin position="90"/>
        <end position="107"/>
    </location>
</feature>
<gene>
    <name evidence="8" type="ORF">HQ35_03345</name>
    <name evidence="9" type="ORF">SAMN02745205_01260</name>
</gene>
<dbReference type="InterPro" id="IPR015867">
    <property type="entry name" value="N-reg_PII/ATP_PRibTrfase_C"/>
</dbReference>
<feature type="transmembrane region" description="Helical" evidence="6">
    <location>
        <begin position="160"/>
        <end position="179"/>
    </location>
</feature>
<dbReference type="AlphaFoldDB" id="A0A099WND7"/>
<dbReference type="PIRSF" id="PIRSF006483">
    <property type="entry name" value="Membrane_protein_YitT"/>
    <property type="match status" value="1"/>
</dbReference>
<evidence type="ECO:0000256" key="4">
    <source>
        <dbReference type="ARBA" id="ARBA00022989"/>
    </source>
</evidence>
<dbReference type="Pfam" id="PF10035">
    <property type="entry name" value="DUF2179"/>
    <property type="match status" value="1"/>
</dbReference>
<keyword evidence="10" id="KW-1185">Reference proteome</keyword>
<keyword evidence="4 6" id="KW-1133">Transmembrane helix</keyword>
<sequence>MKSSKLTVDITYIVIGAFLQAFAYSVFIAPANIVPGGIYGTTIVLNHITKGLFSFAPDGLPIGITALFFNVPLLFLAIRKLGLSSGPKTVLTFVLISVFTDLIRFLFGEAPPVADDKFLLAFYGGGILGLGVMCVFKAGSTSAGTDVLARVLAKGTNIKVSTMIMTIDSIVVLFGLLAFKDWSVPLYSWLTIFIYSKVVDILQPENPNKAVFIVSPQKESIRELIINKLDMGGTFLHGQGMYNGEKRDIIFTITDRRKINMLKKGVREIDPNAFISSMDASKDVTPTP</sequence>
<dbReference type="GO" id="GO:0005886">
    <property type="term" value="C:plasma membrane"/>
    <property type="evidence" value="ECO:0007669"/>
    <property type="project" value="UniProtKB-SubCell"/>
</dbReference>